<evidence type="ECO:0000313" key="3">
    <source>
        <dbReference type="Proteomes" id="UP001165368"/>
    </source>
</evidence>
<keyword evidence="3" id="KW-1185">Reference proteome</keyword>
<protein>
    <recommendedName>
        <fullName evidence="4">Secreted protein</fullName>
    </recommendedName>
</protein>
<dbReference type="EMBL" id="JAKLTQ010000001">
    <property type="protein sequence ID" value="MCG2620700.1"/>
    <property type="molecule type" value="Genomic_DNA"/>
</dbReference>
<keyword evidence="1" id="KW-0732">Signal</keyword>
<evidence type="ECO:0000313" key="2">
    <source>
        <dbReference type="EMBL" id="MCG2620700.1"/>
    </source>
</evidence>
<sequence>MKPALRWRLWLMTTGAVLGLLATIGVAPPASASTAASQGWGDADLTLRIFDDGDYRVRGEGYEAHRVQIWIINESQNRVVDEFSARTDDDGDFAIRDDGLRCDRTYRAVSYSGDDDWNVSSAVRFHCD</sequence>
<comment type="caution">
    <text evidence="2">The sequence shown here is derived from an EMBL/GenBank/DDBJ whole genome shotgun (WGS) entry which is preliminary data.</text>
</comment>
<dbReference type="Proteomes" id="UP001165368">
    <property type="component" value="Unassembled WGS sequence"/>
</dbReference>
<gene>
    <name evidence="2" type="ORF">LVY72_02105</name>
</gene>
<feature type="chain" id="PRO_5045758788" description="Secreted protein" evidence="1">
    <location>
        <begin position="33"/>
        <end position="128"/>
    </location>
</feature>
<name>A0ABS9L1Z9_9MICC</name>
<accession>A0ABS9L1Z9</accession>
<evidence type="ECO:0008006" key="4">
    <source>
        <dbReference type="Google" id="ProtNLM"/>
    </source>
</evidence>
<organism evidence="2 3">
    <name type="scientific">Arthrobacter hankyongi</name>
    <dbReference type="NCBI Taxonomy" id="2904801"/>
    <lineage>
        <taxon>Bacteria</taxon>
        <taxon>Bacillati</taxon>
        <taxon>Actinomycetota</taxon>
        <taxon>Actinomycetes</taxon>
        <taxon>Micrococcales</taxon>
        <taxon>Micrococcaceae</taxon>
        <taxon>Arthrobacter</taxon>
    </lineage>
</organism>
<proteinExistence type="predicted"/>
<dbReference type="RefSeq" id="WP_237817789.1">
    <property type="nucleotide sequence ID" value="NZ_JAKLTQ010000001.1"/>
</dbReference>
<feature type="signal peptide" evidence="1">
    <location>
        <begin position="1"/>
        <end position="32"/>
    </location>
</feature>
<reference evidence="2" key="1">
    <citation type="submission" date="2022-01" db="EMBL/GenBank/DDBJ databases">
        <authorList>
            <person name="Jo J.-H."/>
            <person name="Im W.-T."/>
        </authorList>
    </citation>
    <scope>NUCLEOTIDE SEQUENCE</scope>
    <source>
        <strain evidence="2">I2-34</strain>
    </source>
</reference>
<evidence type="ECO:0000256" key="1">
    <source>
        <dbReference type="SAM" id="SignalP"/>
    </source>
</evidence>